<evidence type="ECO:0000313" key="2">
    <source>
        <dbReference type="Proteomes" id="UP000024635"/>
    </source>
</evidence>
<dbReference type="AlphaFoldDB" id="A0A016W0K7"/>
<dbReference type="Proteomes" id="UP000024635">
    <property type="component" value="Unassembled WGS sequence"/>
</dbReference>
<reference evidence="2" key="1">
    <citation type="journal article" date="2015" name="Nat. Genet.">
        <title>The genome and transcriptome of the zoonotic hookworm Ancylostoma ceylanicum identify infection-specific gene families.</title>
        <authorList>
            <person name="Schwarz E.M."/>
            <person name="Hu Y."/>
            <person name="Antoshechkin I."/>
            <person name="Miller M.M."/>
            <person name="Sternberg P.W."/>
            <person name="Aroian R.V."/>
        </authorList>
    </citation>
    <scope>NUCLEOTIDE SEQUENCE</scope>
    <source>
        <strain evidence="2">HY135</strain>
    </source>
</reference>
<gene>
    <name evidence="1" type="primary">Acey_s0002.g648</name>
    <name evidence="1" type="ORF">Y032_0002g648</name>
</gene>
<protein>
    <submittedName>
        <fullName evidence="1">Uncharacterized protein</fullName>
    </submittedName>
</protein>
<name>A0A016W0K7_9BILA</name>
<dbReference type="EMBL" id="JARK01001338">
    <property type="protein sequence ID" value="EYC33180.1"/>
    <property type="molecule type" value="Genomic_DNA"/>
</dbReference>
<evidence type="ECO:0000313" key="1">
    <source>
        <dbReference type="EMBL" id="EYC33180.1"/>
    </source>
</evidence>
<organism evidence="1 2">
    <name type="scientific">Ancylostoma ceylanicum</name>
    <dbReference type="NCBI Taxonomy" id="53326"/>
    <lineage>
        <taxon>Eukaryota</taxon>
        <taxon>Metazoa</taxon>
        <taxon>Ecdysozoa</taxon>
        <taxon>Nematoda</taxon>
        <taxon>Chromadorea</taxon>
        <taxon>Rhabditida</taxon>
        <taxon>Rhabditina</taxon>
        <taxon>Rhabditomorpha</taxon>
        <taxon>Strongyloidea</taxon>
        <taxon>Ancylostomatidae</taxon>
        <taxon>Ancylostomatinae</taxon>
        <taxon>Ancylostoma</taxon>
    </lineage>
</organism>
<proteinExistence type="predicted"/>
<sequence length="91" mass="10624">MLGRRDLLRFFPTLSSGLLTTRWKMYPHLNNLPGNRARHYDQCLPITENSETGYPTLITFERSKIVHGRESKTLMMPKLGILEDFQIEMLS</sequence>
<keyword evidence="2" id="KW-1185">Reference proteome</keyword>
<accession>A0A016W0K7</accession>
<comment type="caution">
    <text evidence="1">The sequence shown here is derived from an EMBL/GenBank/DDBJ whole genome shotgun (WGS) entry which is preliminary data.</text>
</comment>